<protein>
    <submittedName>
        <fullName evidence="2">Uncharacterized protein</fullName>
    </submittedName>
</protein>
<accession>A0A5B8NMM9</accession>
<name>A0A5B8NMM9_9CHRO</name>
<keyword evidence="1" id="KW-1133">Transmembrane helix</keyword>
<evidence type="ECO:0000313" key="2">
    <source>
        <dbReference type="EMBL" id="QDZ40177.1"/>
    </source>
</evidence>
<feature type="transmembrane region" description="Helical" evidence="1">
    <location>
        <begin position="12"/>
        <end position="36"/>
    </location>
</feature>
<keyword evidence="1" id="KW-0472">Membrane</keyword>
<dbReference type="Proteomes" id="UP000318453">
    <property type="component" value="Chromosome"/>
</dbReference>
<dbReference type="EMBL" id="CP042326">
    <property type="protein sequence ID" value="QDZ40177.1"/>
    <property type="molecule type" value="Genomic_DNA"/>
</dbReference>
<proteinExistence type="predicted"/>
<evidence type="ECO:0000313" key="3">
    <source>
        <dbReference type="Proteomes" id="UP000318453"/>
    </source>
</evidence>
<reference evidence="2" key="1">
    <citation type="submission" date="2019-08" db="EMBL/GenBank/DDBJ databases">
        <title>Carotenoids and Carotenoid Binding Proteins in the Halophilic Cyanobacterium Euhalothece sp. ZM00.</title>
        <authorList>
            <person name="Cho S.M."/>
            <person name="Song J.Y."/>
            <person name="Park Y.-I."/>
        </authorList>
    </citation>
    <scope>NUCLEOTIDE SEQUENCE [LARGE SCALE GENOMIC DNA]</scope>
    <source>
        <strain evidence="2">Z-M001</strain>
    </source>
</reference>
<gene>
    <name evidence="2" type="ORF">FRE64_09585</name>
</gene>
<sequence length="62" mass="7194">MSYPKITRKNQSQWLFALLVSIVATLFGFSNLVWFYQQVFDNDTVSQNQVLGNNQNFSNSLM</sequence>
<dbReference type="AlphaFoldDB" id="A0A5B8NMM9"/>
<keyword evidence="1" id="KW-0812">Transmembrane</keyword>
<keyword evidence="3" id="KW-1185">Reference proteome</keyword>
<evidence type="ECO:0000256" key="1">
    <source>
        <dbReference type="SAM" id="Phobius"/>
    </source>
</evidence>
<dbReference type="RefSeq" id="WP_146295862.1">
    <property type="nucleotide sequence ID" value="NZ_CP042326.1"/>
</dbReference>
<dbReference type="KEGG" id="enn:FRE64_09585"/>
<organism evidence="2 3">
    <name type="scientific">Euhalothece natronophila Z-M001</name>
    <dbReference type="NCBI Taxonomy" id="522448"/>
    <lineage>
        <taxon>Bacteria</taxon>
        <taxon>Bacillati</taxon>
        <taxon>Cyanobacteriota</taxon>
        <taxon>Cyanophyceae</taxon>
        <taxon>Oscillatoriophycideae</taxon>
        <taxon>Chroococcales</taxon>
        <taxon>Halothecacae</taxon>
        <taxon>Halothece cluster</taxon>
        <taxon>Euhalothece</taxon>
    </lineage>
</organism>